<accession>A0A4Q7MKB0</accession>
<dbReference type="PANTHER" id="PTHR34220:SF7">
    <property type="entry name" value="SENSOR HISTIDINE KINASE YPDA"/>
    <property type="match status" value="1"/>
</dbReference>
<dbReference type="AlphaFoldDB" id="A0A4Q7MKB0"/>
<protein>
    <submittedName>
        <fullName evidence="3">Histidine kinase</fullName>
    </submittedName>
</protein>
<feature type="transmembrane region" description="Helical" evidence="1">
    <location>
        <begin position="32"/>
        <end position="58"/>
    </location>
</feature>
<dbReference type="Pfam" id="PF06580">
    <property type="entry name" value="His_kinase"/>
    <property type="match status" value="1"/>
</dbReference>
<keyword evidence="1" id="KW-1133">Transmembrane helix</keyword>
<proteinExistence type="predicted"/>
<organism evidence="3 4">
    <name type="scientific">Pseudobacter ginsenosidimutans</name>
    <dbReference type="NCBI Taxonomy" id="661488"/>
    <lineage>
        <taxon>Bacteria</taxon>
        <taxon>Pseudomonadati</taxon>
        <taxon>Bacteroidota</taxon>
        <taxon>Chitinophagia</taxon>
        <taxon>Chitinophagales</taxon>
        <taxon>Chitinophagaceae</taxon>
        <taxon>Pseudobacter</taxon>
    </lineage>
</organism>
<keyword evidence="3" id="KW-0418">Kinase</keyword>
<evidence type="ECO:0000313" key="3">
    <source>
        <dbReference type="EMBL" id="RZS67009.1"/>
    </source>
</evidence>
<evidence type="ECO:0000313" key="4">
    <source>
        <dbReference type="Proteomes" id="UP000293874"/>
    </source>
</evidence>
<feature type="transmembrane region" description="Helical" evidence="1">
    <location>
        <begin position="108"/>
        <end position="130"/>
    </location>
</feature>
<dbReference type="Gene3D" id="3.30.565.10">
    <property type="entry name" value="Histidine kinase-like ATPase, C-terminal domain"/>
    <property type="match status" value="1"/>
</dbReference>
<dbReference type="EMBL" id="SGXA01000004">
    <property type="protein sequence ID" value="RZS67009.1"/>
    <property type="molecule type" value="Genomic_DNA"/>
</dbReference>
<dbReference type="InterPro" id="IPR050640">
    <property type="entry name" value="Bact_2-comp_sensor_kinase"/>
</dbReference>
<evidence type="ECO:0000259" key="2">
    <source>
        <dbReference type="Pfam" id="PF06580"/>
    </source>
</evidence>
<dbReference type="InterPro" id="IPR010559">
    <property type="entry name" value="Sig_transdc_His_kin_internal"/>
</dbReference>
<dbReference type="Proteomes" id="UP000293874">
    <property type="component" value="Unassembled WGS sequence"/>
</dbReference>
<name>A0A4Q7MKB0_9BACT</name>
<feature type="transmembrane region" description="Helical" evidence="1">
    <location>
        <begin position="7"/>
        <end position="26"/>
    </location>
</feature>
<keyword evidence="4" id="KW-1185">Reference proteome</keyword>
<dbReference type="PANTHER" id="PTHR34220">
    <property type="entry name" value="SENSOR HISTIDINE KINASE YPDA"/>
    <property type="match status" value="1"/>
</dbReference>
<keyword evidence="1" id="KW-0472">Membrane</keyword>
<comment type="caution">
    <text evidence="3">The sequence shown here is derived from an EMBL/GenBank/DDBJ whole genome shotgun (WGS) entry which is preliminary data.</text>
</comment>
<dbReference type="GO" id="GO:0000155">
    <property type="term" value="F:phosphorelay sensor kinase activity"/>
    <property type="evidence" value="ECO:0007669"/>
    <property type="project" value="InterPro"/>
</dbReference>
<keyword evidence="1" id="KW-0812">Transmembrane</keyword>
<dbReference type="InterPro" id="IPR036890">
    <property type="entry name" value="HATPase_C_sf"/>
</dbReference>
<dbReference type="RefSeq" id="WP_130543896.1">
    <property type="nucleotide sequence ID" value="NZ_SGXA01000004.1"/>
</dbReference>
<sequence length="336" mass="39173">MFTRKLIWLQCITWIFFFLFLLLYSVQKWETVYLAVTSCGIGVGSYIICVYTNALWLMPKYWRRNRKTEFFIYSILFLLPLIFLRMALEYYLLFPYHPQQGFYKFSLAQFLFSTITISLAFFLGAILNILDDYFHLQRKQESMQLQQAAAELNLLKAQVQPHFLFNTLNNIYYLAYTKSDLAATVIARLSSIMRYFVDEAPKEKVPLSTEISFLKNYIELEQIRMLHAATLSFDHEGVDEMVRIPPMLLIPLVENIYKHGVDKSVPENEICINLKMENGKLNFNTRNTVHPVEKAGGSGVGLDNLRKRLQLLFGNDFTLTSEQDGNHYKVALIFPV</sequence>
<feature type="domain" description="Signal transduction histidine kinase internal region" evidence="2">
    <location>
        <begin position="150"/>
        <end position="225"/>
    </location>
</feature>
<gene>
    <name evidence="3" type="ORF">EV199_5393</name>
</gene>
<keyword evidence="3" id="KW-0808">Transferase</keyword>
<feature type="transmembrane region" description="Helical" evidence="1">
    <location>
        <begin position="70"/>
        <end position="88"/>
    </location>
</feature>
<dbReference type="GO" id="GO:0016020">
    <property type="term" value="C:membrane"/>
    <property type="evidence" value="ECO:0007669"/>
    <property type="project" value="InterPro"/>
</dbReference>
<reference evidence="3 4" key="1">
    <citation type="submission" date="2019-02" db="EMBL/GenBank/DDBJ databases">
        <title>Genomic Encyclopedia of Type Strains, Phase IV (KMG-IV): sequencing the most valuable type-strain genomes for metagenomic binning, comparative biology and taxonomic classification.</title>
        <authorList>
            <person name="Goeker M."/>
        </authorList>
    </citation>
    <scope>NUCLEOTIDE SEQUENCE [LARGE SCALE GENOMIC DNA]</scope>
    <source>
        <strain evidence="3 4">DSM 18116</strain>
    </source>
</reference>
<evidence type="ECO:0000256" key="1">
    <source>
        <dbReference type="SAM" id="Phobius"/>
    </source>
</evidence>